<comment type="caution">
    <text evidence="3">The sequence shown here is derived from an EMBL/GenBank/DDBJ whole genome shotgun (WGS) entry which is preliminary data.</text>
</comment>
<dbReference type="RefSeq" id="WP_345723805.1">
    <property type="nucleotide sequence ID" value="NZ_BAABRU010000016.1"/>
</dbReference>
<feature type="transmembrane region" description="Helical" evidence="2">
    <location>
        <begin position="6"/>
        <end position="25"/>
    </location>
</feature>
<feature type="region of interest" description="Disordered" evidence="1">
    <location>
        <begin position="103"/>
        <end position="123"/>
    </location>
</feature>
<reference evidence="3 4" key="1">
    <citation type="submission" date="2024-02" db="EMBL/GenBank/DDBJ databases">
        <title>Herpetosiphon gulosus NBRC 112829.</title>
        <authorList>
            <person name="Ichikawa N."/>
            <person name="Katano-Makiyama Y."/>
            <person name="Hidaka K."/>
        </authorList>
    </citation>
    <scope>NUCLEOTIDE SEQUENCE [LARGE SCALE GENOMIC DNA]</scope>
    <source>
        <strain evidence="3 4">NBRC 112829</strain>
    </source>
</reference>
<accession>A0ABP9X479</accession>
<dbReference type="EMBL" id="BAABRU010000016">
    <property type="protein sequence ID" value="GAA5530206.1"/>
    <property type="molecule type" value="Genomic_DNA"/>
</dbReference>
<sequence length="123" mass="14123">METAFLGIMLAIIGLIIASQLAYLSKKEEAKQAAKQRYQQVLHQARKNPQDPSSANAASLYRKRYIELLEAEQRQRLRNEQPISSDIETEIAQVKQLAVIASRKPKQNPTSYAEWQEQNQQQQ</sequence>
<keyword evidence="2" id="KW-0472">Membrane</keyword>
<gene>
    <name evidence="3" type="ORF">Hgul01_04024</name>
</gene>
<evidence type="ECO:0000313" key="4">
    <source>
        <dbReference type="Proteomes" id="UP001428290"/>
    </source>
</evidence>
<keyword evidence="2" id="KW-0812">Transmembrane</keyword>
<keyword evidence="2" id="KW-1133">Transmembrane helix</keyword>
<keyword evidence="4" id="KW-1185">Reference proteome</keyword>
<proteinExistence type="predicted"/>
<organism evidence="3 4">
    <name type="scientific">Herpetosiphon gulosus</name>
    <dbReference type="NCBI Taxonomy" id="1973496"/>
    <lineage>
        <taxon>Bacteria</taxon>
        <taxon>Bacillati</taxon>
        <taxon>Chloroflexota</taxon>
        <taxon>Chloroflexia</taxon>
        <taxon>Herpetosiphonales</taxon>
        <taxon>Herpetosiphonaceae</taxon>
        <taxon>Herpetosiphon</taxon>
    </lineage>
</organism>
<evidence type="ECO:0000256" key="1">
    <source>
        <dbReference type="SAM" id="MobiDB-lite"/>
    </source>
</evidence>
<name>A0ABP9X479_9CHLR</name>
<evidence type="ECO:0000256" key="2">
    <source>
        <dbReference type="SAM" id="Phobius"/>
    </source>
</evidence>
<evidence type="ECO:0000313" key="3">
    <source>
        <dbReference type="EMBL" id="GAA5530206.1"/>
    </source>
</evidence>
<dbReference type="Proteomes" id="UP001428290">
    <property type="component" value="Unassembled WGS sequence"/>
</dbReference>
<protein>
    <submittedName>
        <fullName evidence="3">Uncharacterized protein</fullName>
    </submittedName>
</protein>